<evidence type="ECO:0000259" key="8">
    <source>
        <dbReference type="Pfam" id="PF00107"/>
    </source>
</evidence>
<dbReference type="InterPro" id="IPR013149">
    <property type="entry name" value="ADH-like_C"/>
</dbReference>
<keyword evidence="5" id="KW-0560">Oxidoreductase</keyword>
<dbReference type="GO" id="GO:0005829">
    <property type="term" value="C:cytosol"/>
    <property type="evidence" value="ECO:0007669"/>
    <property type="project" value="TreeGrafter"/>
</dbReference>
<reference evidence="10 11" key="1">
    <citation type="submission" date="2019-03" db="EMBL/GenBank/DDBJ databases">
        <title>Sequencing the genomes of 1000 actinobacteria strains.</title>
        <authorList>
            <person name="Klenk H.-P."/>
        </authorList>
    </citation>
    <scope>NUCLEOTIDE SEQUENCE [LARGE SCALE GENOMIC DNA]</scope>
    <source>
        <strain evidence="10 11">DSM 18936</strain>
    </source>
</reference>
<comment type="similarity">
    <text evidence="2 7">Belongs to the zinc-containing alcohol dehydrogenase family.</text>
</comment>
<dbReference type="InterPro" id="IPR011032">
    <property type="entry name" value="GroES-like_sf"/>
</dbReference>
<evidence type="ECO:0000256" key="3">
    <source>
        <dbReference type="ARBA" id="ARBA00022723"/>
    </source>
</evidence>
<dbReference type="Gene3D" id="3.40.50.720">
    <property type="entry name" value="NAD(P)-binding Rossmann-like Domain"/>
    <property type="match status" value="1"/>
</dbReference>
<dbReference type="GO" id="GO:0008270">
    <property type="term" value="F:zinc ion binding"/>
    <property type="evidence" value="ECO:0007669"/>
    <property type="project" value="InterPro"/>
</dbReference>
<protein>
    <submittedName>
        <fullName evidence="10">Zn-dependent alcohol dehydrogenase</fullName>
    </submittedName>
</protein>
<feature type="domain" description="Alcohol dehydrogenase-like C-terminal" evidence="8">
    <location>
        <begin position="191"/>
        <end position="322"/>
    </location>
</feature>
<proteinExistence type="inferred from homology"/>
<evidence type="ECO:0000256" key="1">
    <source>
        <dbReference type="ARBA" id="ARBA00001947"/>
    </source>
</evidence>
<dbReference type="RefSeq" id="WP_133869472.1">
    <property type="nucleotide sequence ID" value="NZ_SOAU01000001.1"/>
</dbReference>
<evidence type="ECO:0000256" key="2">
    <source>
        <dbReference type="ARBA" id="ARBA00008072"/>
    </source>
</evidence>
<evidence type="ECO:0000313" key="11">
    <source>
        <dbReference type="Proteomes" id="UP000294558"/>
    </source>
</evidence>
<comment type="caution">
    <text evidence="10">The sequence shown here is derived from an EMBL/GenBank/DDBJ whole genome shotgun (WGS) entry which is preliminary data.</text>
</comment>
<keyword evidence="6" id="KW-0520">NAD</keyword>
<dbReference type="Proteomes" id="UP000294558">
    <property type="component" value="Unassembled WGS sequence"/>
</dbReference>
<dbReference type="GO" id="GO:0051903">
    <property type="term" value="F:S-(hydroxymethyl)glutathione dehydrogenase [NAD(P)+] activity"/>
    <property type="evidence" value="ECO:0007669"/>
    <property type="project" value="TreeGrafter"/>
</dbReference>
<evidence type="ECO:0000256" key="7">
    <source>
        <dbReference type="RuleBase" id="RU361277"/>
    </source>
</evidence>
<dbReference type="InterPro" id="IPR002328">
    <property type="entry name" value="ADH_Zn_CS"/>
</dbReference>
<organism evidence="10 11">
    <name type="scientific">Ilumatobacter fluminis</name>
    <dbReference type="NCBI Taxonomy" id="467091"/>
    <lineage>
        <taxon>Bacteria</taxon>
        <taxon>Bacillati</taxon>
        <taxon>Actinomycetota</taxon>
        <taxon>Acidimicrobiia</taxon>
        <taxon>Acidimicrobiales</taxon>
        <taxon>Ilumatobacteraceae</taxon>
        <taxon>Ilumatobacter</taxon>
    </lineage>
</organism>
<dbReference type="PANTHER" id="PTHR43880:SF12">
    <property type="entry name" value="ALCOHOL DEHYDROGENASE CLASS-3"/>
    <property type="match status" value="1"/>
</dbReference>
<dbReference type="SUPFAM" id="SSF50129">
    <property type="entry name" value="GroES-like"/>
    <property type="match status" value="2"/>
</dbReference>
<dbReference type="InterPro" id="IPR036291">
    <property type="entry name" value="NAD(P)-bd_dom_sf"/>
</dbReference>
<dbReference type="SUPFAM" id="SSF51735">
    <property type="entry name" value="NAD(P)-binding Rossmann-fold domains"/>
    <property type="match status" value="1"/>
</dbReference>
<evidence type="ECO:0000256" key="4">
    <source>
        <dbReference type="ARBA" id="ARBA00022833"/>
    </source>
</evidence>
<dbReference type="AlphaFoldDB" id="A0A4R7I2Q1"/>
<dbReference type="OrthoDB" id="334894at2"/>
<dbReference type="PANTHER" id="PTHR43880">
    <property type="entry name" value="ALCOHOL DEHYDROGENASE"/>
    <property type="match status" value="1"/>
</dbReference>
<gene>
    <name evidence="10" type="ORF">BDK89_2774</name>
</gene>
<evidence type="ECO:0000259" key="9">
    <source>
        <dbReference type="Pfam" id="PF08240"/>
    </source>
</evidence>
<comment type="cofactor">
    <cofactor evidence="1 7">
        <name>Zn(2+)</name>
        <dbReference type="ChEBI" id="CHEBI:29105"/>
    </cofactor>
</comment>
<keyword evidence="11" id="KW-1185">Reference proteome</keyword>
<dbReference type="InterPro" id="IPR013154">
    <property type="entry name" value="ADH-like_N"/>
</dbReference>
<keyword evidence="3 7" id="KW-0479">Metal-binding</keyword>
<evidence type="ECO:0000256" key="5">
    <source>
        <dbReference type="ARBA" id="ARBA00023002"/>
    </source>
</evidence>
<dbReference type="Pfam" id="PF00107">
    <property type="entry name" value="ADH_zinc_N"/>
    <property type="match status" value="1"/>
</dbReference>
<evidence type="ECO:0000256" key="6">
    <source>
        <dbReference type="ARBA" id="ARBA00023027"/>
    </source>
</evidence>
<dbReference type="GO" id="GO:0046294">
    <property type="term" value="P:formaldehyde catabolic process"/>
    <property type="evidence" value="ECO:0007669"/>
    <property type="project" value="TreeGrafter"/>
</dbReference>
<keyword evidence="4 7" id="KW-0862">Zinc</keyword>
<evidence type="ECO:0000313" key="10">
    <source>
        <dbReference type="EMBL" id="TDT17169.1"/>
    </source>
</evidence>
<dbReference type="Pfam" id="PF08240">
    <property type="entry name" value="ADH_N"/>
    <property type="match status" value="1"/>
</dbReference>
<sequence length="363" mass="37184">MSSTVRAAVCRSFGEPLAVEELTLAGPETGEVRVRLRAVAICHSDVSYADGEWGGELPAVFGHEAAGEIVEVGDGVGFEVGTSVVVTLIRSCGECHRCQNGAEVACSTQFALDGRSPLTDRDGASIVHGMRTAAFAEEVVVHASQIVPIDGDLPADSASLLACGVITGVGAVVNTAQVEPGSTVVVLGCGGVGLNVVQGAAIAKAASIVAVDMHAGKLELAARLGATHTHDLADGPIDDLVRSLTNDEMADYVFVATGAPSALATAGDIVGTMGAVVIVGMPATGVAGSFDPSTLAGNNQRILGSKMGTSVIARDIPDLMQRYHDGDLELDGLISRRFPLEQINDAMDEVRSGAALRNVIIFD</sequence>
<name>A0A4R7I2Q1_9ACTN</name>
<dbReference type="EMBL" id="SOAU01000001">
    <property type="protein sequence ID" value="TDT17169.1"/>
    <property type="molecule type" value="Genomic_DNA"/>
</dbReference>
<accession>A0A4R7I2Q1</accession>
<dbReference type="Gene3D" id="3.90.180.10">
    <property type="entry name" value="Medium-chain alcohol dehydrogenases, catalytic domain"/>
    <property type="match status" value="1"/>
</dbReference>
<dbReference type="FunFam" id="3.40.50.720:FF:000003">
    <property type="entry name" value="S-(hydroxymethyl)glutathione dehydrogenase"/>
    <property type="match status" value="1"/>
</dbReference>
<dbReference type="PROSITE" id="PS00059">
    <property type="entry name" value="ADH_ZINC"/>
    <property type="match status" value="1"/>
</dbReference>
<feature type="domain" description="Alcohol dehydrogenase-like N-terminal" evidence="9">
    <location>
        <begin position="29"/>
        <end position="150"/>
    </location>
</feature>